<evidence type="ECO:0008006" key="9">
    <source>
        <dbReference type="Google" id="ProtNLM"/>
    </source>
</evidence>
<comment type="similarity">
    <text evidence="1">Belongs to the FemABX family.</text>
</comment>
<organism evidence="7 8">
    <name type="scientific">Candidatus Daviesbacteria bacterium RIFCSPHIGHO2_12_FULL_43_11</name>
    <dbReference type="NCBI Taxonomy" id="1797780"/>
    <lineage>
        <taxon>Bacteria</taxon>
        <taxon>Candidatus Daviesiibacteriota</taxon>
    </lineage>
</organism>
<accession>A0A1F5K2Z8</accession>
<evidence type="ECO:0000256" key="3">
    <source>
        <dbReference type="ARBA" id="ARBA00022960"/>
    </source>
</evidence>
<evidence type="ECO:0000256" key="4">
    <source>
        <dbReference type="ARBA" id="ARBA00022984"/>
    </source>
</evidence>
<gene>
    <name evidence="7" type="ORF">A3E45_02885</name>
</gene>
<keyword evidence="5" id="KW-0012">Acyltransferase</keyword>
<dbReference type="SUPFAM" id="SSF55729">
    <property type="entry name" value="Acyl-CoA N-acyltransferases (Nat)"/>
    <property type="match status" value="2"/>
</dbReference>
<evidence type="ECO:0000313" key="7">
    <source>
        <dbReference type="EMBL" id="OGE35204.1"/>
    </source>
</evidence>
<dbReference type="GO" id="GO:0071555">
    <property type="term" value="P:cell wall organization"/>
    <property type="evidence" value="ECO:0007669"/>
    <property type="project" value="UniProtKB-KW"/>
</dbReference>
<dbReference type="PANTHER" id="PTHR36174:SF1">
    <property type="entry name" value="LIPID II:GLYCINE GLYCYLTRANSFERASE"/>
    <property type="match status" value="1"/>
</dbReference>
<dbReference type="GO" id="GO:0008360">
    <property type="term" value="P:regulation of cell shape"/>
    <property type="evidence" value="ECO:0007669"/>
    <property type="project" value="UniProtKB-KW"/>
</dbReference>
<evidence type="ECO:0000256" key="1">
    <source>
        <dbReference type="ARBA" id="ARBA00009943"/>
    </source>
</evidence>
<dbReference type="Pfam" id="PF02388">
    <property type="entry name" value="FemAB"/>
    <property type="match status" value="3"/>
</dbReference>
<protein>
    <recommendedName>
        <fullName evidence="9">BioF2-like acetyltransferase domain-containing protein</fullName>
    </recommendedName>
</protein>
<dbReference type="InterPro" id="IPR003447">
    <property type="entry name" value="FEMABX"/>
</dbReference>
<sequence length="345" mass="40031">MDLRIIQETRKNEFNKIVTHVMQSWQWGEFRKSLGTPVYRYGIYHNNRLVSAFQITFHKIPLTSSYVGYLPKGPFPDKELSAALSEVGKKHHCAFIKVEPDIQSSVISRQSSEIDKAFILSPKPLFTKHNFILDLAQSEEEILKNMHPKFRYNIKVAQKHGVVVKECTDDKGFADYLKLYFETTKRQNYHGHNEHYHHQVWKTLKEAGMAKLLIAYYQLPTTNYQLPLTAWMLLAFKDTLYYPYGGSSEQYKNVMASNLVAWEAVKLGKKLGLKQLDLWGALGQDANPKDPWQGFHQFKKKMGAEGVEYIGTYDLIFNQPLYYLFTFVDKLMPLKLFLLKLTGKG</sequence>
<keyword evidence="6" id="KW-0961">Cell wall biogenesis/degradation</keyword>
<keyword evidence="2" id="KW-0808">Transferase</keyword>
<dbReference type="PANTHER" id="PTHR36174">
    <property type="entry name" value="LIPID II:GLYCINE GLYCYLTRANSFERASE"/>
    <property type="match status" value="1"/>
</dbReference>
<dbReference type="EMBL" id="MFDH01000027">
    <property type="protein sequence ID" value="OGE35204.1"/>
    <property type="molecule type" value="Genomic_DNA"/>
</dbReference>
<reference evidence="7 8" key="1">
    <citation type="journal article" date="2016" name="Nat. Commun.">
        <title>Thousands of microbial genomes shed light on interconnected biogeochemical processes in an aquifer system.</title>
        <authorList>
            <person name="Anantharaman K."/>
            <person name="Brown C.T."/>
            <person name="Hug L.A."/>
            <person name="Sharon I."/>
            <person name="Castelle C.J."/>
            <person name="Probst A.J."/>
            <person name="Thomas B.C."/>
            <person name="Singh A."/>
            <person name="Wilkins M.J."/>
            <person name="Karaoz U."/>
            <person name="Brodie E.L."/>
            <person name="Williams K.H."/>
            <person name="Hubbard S.S."/>
            <person name="Banfield J.F."/>
        </authorList>
    </citation>
    <scope>NUCLEOTIDE SEQUENCE [LARGE SCALE GENOMIC DNA]</scope>
</reference>
<keyword evidence="4" id="KW-0573">Peptidoglycan synthesis</keyword>
<dbReference type="GO" id="GO:0016755">
    <property type="term" value="F:aminoacyltransferase activity"/>
    <property type="evidence" value="ECO:0007669"/>
    <property type="project" value="InterPro"/>
</dbReference>
<dbReference type="InterPro" id="IPR050644">
    <property type="entry name" value="PG_Glycine_Bridge_Synth"/>
</dbReference>
<dbReference type="STRING" id="1797780.A3E45_02885"/>
<proteinExistence type="inferred from homology"/>
<comment type="caution">
    <text evidence="7">The sequence shown here is derived from an EMBL/GenBank/DDBJ whole genome shotgun (WGS) entry which is preliminary data.</text>
</comment>
<dbReference type="PROSITE" id="PS51191">
    <property type="entry name" value="FEMABX"/>
    <property type="match status" value="1"/>
</dbReference>
<dbReference type="AlphaFoldDB" id="A0A1F5K2Z8"/>
<dbReference type="Gene3D" id="3.40.630.30">
    <property type="match status" value="2"/>
</dbReference>
<evidence type="ECO:0000313" key="8">
    <source>
        <dbReference type="Proteomes" id="UP000176405"/>
    </source>
</evidence>
<evidence type="ECO:0000256" key="5">
    <source>
        <dbReference type="ARBA" id="ARBA00023315"/>
    </source>
</evidence>
<evidence type="ECO:0000256" key="2">
    <source>
        <dbReference type="ARBA" id="ARBA00022679"/>
    </source>
</evidence>
<evidence type="ECO:0000256" key="6">
    <source>
        <dbReference type="ARBA" id="ARBA00023316"/>
    </source>
</evidence>
<dbReference type="GO" id="GO:0009252">
    <property type="term" value="P:peptidoglycan biosynthetic process"/>
    <property type="evidence" value="ECO:0007669"/>
    <property type="project" value="UniProtKB-KW"/>
</dbReference>
<dbReference type="InterPro" id="IPR016181">
    <property type="entry name" value="Acyl_CoA_acyltransferase"/>
</dbReference>
<dbReference type="Proteomes" id="UP000176405">
    <property type="component" value="Unassembled WGS sequence"/>
</dbReference>
<keyword evidence="3" id="KW-0133">Cell shape</keyword>
<name>A0A1F5K2Z8_9BACT</name>